<accession>A0A5J9WMP2</accession>
<dbReference type="EMBL" id="RWGY01000004">
    <property type="protein sequence ID" value="TVU48534.1"/>
    <property type="molecule type" value="Genomic_DNA"/>
</dbReference>
<feature type="region of interest" description="Disordered" evidence="1">
    <location>
        <begin position="1"/>
        <end position="54"/>
    </location>
</feature>
<feature type="non-terminal residue" evidence="2">
    <location>
        <position position="54"/>
    </location>
</feature>
<proteinExistence type="predicted"/>
<dbReference type="Gramene" id="TVU48534">
    <property type="protein sequence ID" value="TVU48534"/>
    <property type="gene ID" value="EJB05_08173"/>
</dbReference>
<name>A0A5J9WMP2_9POAL</name>
<dbReference type="AlphaFoldDB" id="A0A5J9WMP2"/>
<gene>
    <name evidence="2" type="ORF">EJB05_08173</name>
</gene>
<dbReference type="Proteomes" id="UP000324897">
    <property type="component" value="Chromosome 5"/>
</dbReference>
<reference evidence="2 3" key="1">
    <citation type="journal article" date="2019" name="Sci. Rep.">
        <title>A high-quality genome of Eragrostis curvula grass provides insights into Poaceae evolution and supports new strategies to enhance forage quality.</title>
        <authorList>
            <person name="Carballo J."/>
            <person name="Santos B.A.C.M."/>
            <person name="Zappacosta D."/>
            <person name="Garbus I."/>
            <person name="Selva J.P."/>
            <person name="Gallo C.A."/>
            <person name="Diaz A."/>
            <person name="Albertini E."/>
            <person name="Caccamo M."/>
            <person name="Echenique V."/>
        </authorList>
    </citation>
    <scope>NUCLEOTIDE SEQUENCE [LARGE SCALE GENOMIC DNA]</scope>
    <source>
        <strain evidence="3">cv. Victoria</strain>
        <tissue evidence="2">Leaf</tissue>
    </source>
</reference>
<sequence>METVHVNKSVKPANEENSEAKDRSVIGEFQHSPSGDLDLSNPQVVKEEHHDQRG</sequence>
<evidence type="ECO:0000313" key="3">
    <source>
        <dbReference type="Proteomes" id="UP000324897"/>
    </source>
</evidence>
<protein>
    <submittedName>
        <fullName evidence="2">Uncharacterized protein</fullName>
    </submittedName>
</protein>
<organism evidence="2 3">
    <name type="scientific">Eragrostis curvula</name>
    <name type="common">weeping love grass</name>
    <dbReference type="NCBI Taxonomy" id="38414"/>
    <lineage>
        <taxon>Eukaryota</taxon>
        <taxon>Viridiplantae</taxon>
        <taxon>Streptophyta</taxon>
        <taxon>Embryophyta</taxon>
        <taxon>Tracheophyta</taxon>
        <taxon>Spermatophyta</taxon>
        <taxon>Magnoliopsida</taxon>
        <taxon>Liliopsida</taxon>
        <taxon>Poales</taxon>
        <taxon>Poaceae</taxon>
        <taxon>PACMAD clade</taxon>
        <taxon>Chloridoideae</taxon>
        <taxon>Eragrostideae</taxon>
        <taxon>Eragrostidinae</taxon>
        <taxon>Eragrostis</taxon>
    </lineage>
</organism>
<feature type="compositionally biased region" description="Basic and acidic residues" evidence="1">
    <location>
        <begin position="45"/>
        <end position="54"/>
    </location>
</feature>
<evidence type="ECO:0000256" key="1">
    <source>
        <dbReference type="SAM" id="MobiDB-lite"/>
    </source>
</evidence>
<evidence type="ECO:0000313" key="2">
    <source>
        <dbReference type="EMBL" id="TVU48534.1"/>
    </source>
</evidence>
<keyword evidence="3" id="KW-1185">Reference proteome</keyword>
<comment type="caution">
    <text evidence="2">The sequence shown here is derived from an EMBL/GenBank/DDBJ whole genome shotgun (WGS) entry which is preliminary data.</text>
</comment>